<dbReference type="RefSeq" id="WP_377726915.1">
    <property type="nucleotide sequence ID" value="NZ_JBHSEW010000011.1"/>
</dbReference>
<feature type="region of interest" description="Disordered" evidence="1">
    <location>
        <begin position="263"/>
        <end position="288"/>
    </location>
</feature>
<evidence type="ECO:0000256" key="1">
    <source>
        <dbReference type="SAM" id="MobiDB-lite"/>
    </source>
</evidence>
<sequence>MPQSQKTKWFRVATEGATTDGRAIQRSWIEQMAKNFNPAKYGARVWIEHMRGLLPDSAFAAQGDVLAVKAQTVEDGKLALYAQIQPLESLLAMNKAGQKLYTSIEVDPNFADTGQAYLVGLAVTDSPASLGTELLTFAQQNPGANPLAGRKLSKDNLFTASIEFSLELEDAPAPATASPLSAALEKFNTLLAKAMGHDSTPPAPTAPLHRPPGPAQTDFTAALVATQAIVQAFSQQQAQDSQALAALQQQLNQLQAQHQGLVTQLSAQPQDPQRPTAAGGNGQELAEF</sequence>
<accession>A0ABV9H0Q3</accession>
<gene>
    <name evidence="2" type="ORF">ACFO3A_12660</name>
</gene>
<feature type="compositionally biased region" description="Pro residues" evidence="1">
    <location>
        <begin position="201"/>
        <end position="214"/>
    </location>
</feature>
<organism evidence="2 3">
    <name type="scientific">Comamonas nitrativorans</name>
    <dbReference type="NCBI Taxonomy" id="108437"/>
    <lineage>
        <taxon>Bacteria</taxon>
        <taxon>Pseudomonadati</taxon>
        <taxon>Pseudomonadota</taxon>
        <taxon>Betaproteobacteria</taxon>
        <taxon>Burkholderiales</taxon>
        <taxon>Comamonadaceae</taxon>
        <taxon>Comamonas</taxon>
    </lineage>
</organism>
<dbReference type="InterPro" id="IPR009228">
    <property type="entry name" value="Capsid_scaffold_GpO"/>
</dbReference>
<feature type="compositionally biased region" description="Polar residues" evidence="1">
    <location>
        <begin position="263"/>
        <end position="273"/>
    </location>
</feature>
<keyword evidence="3" id="KW-1185">Reference proteome</keyword>
<evidence type="ECO:0000313" key="2">
    <source>
        <dbReference type="EMBL" id="MFC4623061.1"/>
    </source>
</evidence>
<name>A0ABV9H0Q3_9BURK</name>
<protein>
    <submittedName>
        <fullName evidence="2">GPO family capsid scaffolding protein</fullName>
    </submittedName>
</protein>
<evidence type="ECO:0000313" key="3">
    <source>
        <dbReference type="Proteomes" id="UP001595967"/>
    </source>
</evidence>
<dbReference type="Proteomes" id="UP001595967">
    <property type="component" value="Unassembled WGS sequence"/>
</dbReference>
<reference evidence="3" key="1">
    <citation type="journal article" date="2019" name="Int. J. Syst. Evol. Microbiol.">
        <title>The Global Catalogue of Microorganisms (GCM) 10K type strain sequencing project: providing services to taxonomists for standard genome sequencing and annotation.</title>
        <authorList>
            <consortium name="The Broad Institute Genomics Platform"/>
            <consortium name="The Broad Institute Genome Sequencing Center for Infectious Disease"/>
            <person name="Wu L."/>
            <person name="Ma J."/>
        </authorList>
    </citation>
    <scope>NUCLEOTIDE SEQUENCE [LARGE SCALE GENOMIC DNA]</scope>
    <source>
        <strain evidence="3">JCM 11650</strain>
    </source>
</reference>
<comment type="caution">
    <text evidence="2">The sequence shown here is derived from an EMBL/GenBank/DDBJ whole genome shotgun (WGS) entry which is preliminary data.</text>
</comment>
<proteinExistence type="predicted"/>
<feature type="region of interest" description="Disordered" evidence="1">
    <location>
        <begin position="196"/>
        <end position="216"/>
    </location>
</feature>
<dbReference type="Pfam" id="PF05929">
    <property type="entry name" value="Phage_GPO"/>
    <property type="match status" value="1"/>
</dbReference>
<dbReference type="EMBL" id="JBHSEW010000011">
    <property type="protein sequence ID" value="MFC4623061.1"/>
    <property type="molecule type" value="Genomic_DNA"/>
</dbReference>